<evidence type="ECO:0000313" key="4">
    <source>
        <dbReference type="EMBL" id="CAG9529805.1"/>
    </source>
</evidence>
<evidence type="ECO:0000259" key="3">
    <source>
        <dbReference type="PROSITE" id="PS50202"/>
    </source>
</evidence>
<keyword evidence="1" id="KW-0206">Cytoskeleton</keyword>
<evidence type="ECO:0000256" key="2">
    <source>
        <dbReference type="SAM" id="Phobius"/>
    </source>
</evidence>
<sequence length="261" mass="30160">MSITVPENGLRPKTTDMPIVVEPSFPTFTPRPLKENLKKQTANLILVNTSPYRLIFKIVPNTINIKYSIRPEIDYLAPNGCRFVDISINETPRSKREHDFTYKVLVLNSTESFGLSPVQFWDQNQLDHNDHQLQEAQFVCLESETESPLSSSHRSISHRRIDNEPKVSLVDEHHKQIQRHTALFDHSRTSNDPQPISSTYHRKQSMLKNISPEIIQYPCNCTNSNHYFWQEAATLRSFFYGFALACICSALLIFRKKQING</sequence>
<gene>
    <name evidence="4" type="ORF">CJOHNSTONI_LOCUS359</name>
</gene>
<comment type="caution">
    <text evidence="4">The sequence shown here is derived from an EMBL/GenBank/DDBJ whole genome shotgun (WGS) entry which is preliminary data.</text>
</comment>
<keyword evidence="2" id="KW-0472">Membrane</keyword>
<dbReference type="InterPro" id="IPR013783">
    <property type="entry name" value="Ig-like_fold"/>
</dbReference>
<dbReference type="Proteomes" id="UP000746747">
    <property type="component" value="Unassembled WGS sequence"/>
</dbReference>
<dbReference type="AlphaFoldDB" id="A0A8J2LW11"/>
<keyword evidence="1" id="KW-0963">Cytoplasm</keyword>
<dbReference type="PROSITE" id="PS50202">
    <property type="entry name" value="MSP"/>
    <property type="match status" value="1"/>
</dbReference>
<dbReference type="EMBL" id="CAKAEH010000094">
    <property type="protein sequence ID" value="CAG9529805.1"/>
    <property type="molecule type" value="Genomic_DNA"/>
</dbReference>
<proteinExistence type="predicted"/>
<keyword evidence="2" id="KW-0812">Transmembrane</keyword>
<dbReference type="InterPro" id="IPR008962">
    <property type="entry name" value="PapD-like_sf"/>
</dbReference>
<name>A0A8J2LW11_9BILA</name>
<feature type="transmembrane region" description="Helical" evidence="2">
    <location>
        <begin position="237"/>
        <end position="254"/>
    </location>
</feature>
<dbReference type="Pfam" id="PF00635">
    <property type="entry name" value="Motile_Sperm"/>
    <property type="match status" value="1"/>
</dbReference>
<feature type="domain" description="MSP" evidence="3">
    <location>
        <begin position="18"/>
        <end position="139"/>
    </location>
</feature>
<accession>A0A8J2LW11</accession>
<evidence type="ECO:0000256" key="1">
    <source>
        <dbReference type="RuleBase" id="RU003425"/>
    </source>
</evidence>
<reference evidence="4" key="1">
    <citation type="submission" date="2021-09" db="EMBL/GenBank/DDBJ databases">
        <authorList>
            <consortium name="Pathogen Informatics"/>
        </authorList>
    </citation>
    <scope>NUCLEOTIDE SEQUENCE</scope>
</reference>
<organism evidence="4 5">
    <name type="scientific">Cercopithifilaria johnstoni</name>
    <dbReference type="NCBI Taxonomy" id="2874296"/>
    <lineage>
        <taxon>Eukaryota</taxon>
        <taxon>Metazoa</taxon>
        <taxon>Ecdysozoa</taxon>
        <taxon>Nematoda</taxon>
        <taxon>Chromadorea</taxon>
        <taxon>Rhabditida</taxon>
        <taxon>Spirurina</taxon>
        <taxon>Spiruromorpha</taxon>
        <taxon>Filarioidea</taxon>
        <taxon>Onchocercidae</taxon>
        <taxon>Cercopithifilaria</taxon>
    </lineage>
</organism>
<keyword evidence="5" id="KW-1185">Reference proteome</keyword>
<dbReference type="InterPro" id="IPR000535">
    <property type="entry name" value="MSP_dom"/>
</dbReference>
<dbReference type="OrthoDB" id="5834741at2759"/>
<evidence type="ECO:0000313" key="5">
    <source>
        <dbReference type="Proteomes" id="UP000746747"/>
    </source>
</evidence>
<keyword evidence="2" id="KW-1133">Transmembrane helix</keyword>
<protein>
    <recommendedName>
        <fullName evidence="1">Major sperm protein</fullName>
    </recommendedName>
</protein>
<comment type="function">
    <text evidence="1">Central component in molecular interactions underlying sperm crawling. Forms an extensive filament system that extends from sperm villipoda, along the leading edge of the pseudopod.</text>
</comment>
<dbReference type="Gene3D" id="2.60.40.10">
    <property type="entry name" value="Immunoglobulins"/>
    <property type="match status" value="1"/>
</dbReference>
<dbReference type="SUPFAM" id="SSF49354">
    <property type="entry name" value="PapD-like"/>
    <property type="match status" value="1"/>
</dbReference>